<reference evidence="2 3" key="1">
    <citation type="submission" date="2014-06" db="EMBL/GenBank/DDBJ databases">
        <title>Draft genome sequence of Bacillus gaemokensis JCM 15801 (MCCC 1A00707).</title>
        <authorList>
            <person name="Lai Q."/>
            <person name="Liu Y."/>
            <person name="Shao Z."/>
        </authorList>
    </citation>
    <scope>NUCLEOTIDE SEQUENCE [LARGE SCALE GENOMIC DNA]</scope>
    <source>
        <strain evidence="2 3">JCM 15801</strain>
    </source>
</reference>
<dbReference type="eggNOG" id="ENOG5030ETH">
    <property type="taxonomic scope" value="Bacteria"/>
</dbReference>
<organism evidence="2 3">
    <name type="scientific">Bacillus gaemokensis</name>
    <dbReference type="NCBI Taxonomy" id="574375"/>
    <lineage>
        <taxon>Bacteria</taxon>
        <taxon>Bacillati</taxon>
        <taxon>Bacillota</taxon>
        <taxon>Bacilli</taxon>
        <taxon>Bacillales</taxon>
        <taxon>Bacillaceae</taxon>
        <taxon>Bacillus</taxon>
        <taxon>Bacillus cereus group</taxon>
    </lineage>
</organism>
<sequence>MKKKFLVKAGAFALSVGILLPTTTNAAYGETTTSNVPATTENVKYEQTNEMNNEKAFIEVRDKKGNVIKTYSKEEVEKLNQNLAPLSYETFGPAQFSSYKWIASKKNFYRPKSVNVEADGKVCGLTIGVYDSREPVGEVSAKGCFTGGLNLPISHLTDRFSTNYYSLKLINKGGGTIYLLGGQVYY</sequence>
<keyword evidence="1" id="KW-0732">Signal</keyword>
<dbReference type="OrthoDB" id="2939829at2"/>
<accession>A0A073K697</accession>
<gene>
    <name evidence="2" type="ORF">BAGA_22500</name>
</gene>
<dbReference type="Proteomes" id="UP000027778">
    <property type="component" value="Unassembled WGS sequence"/>
</dbReference>
<name>A0A073K697_9BACI</name>
<evidence type="ECO:0000313" key="2">
    <source>
        <dbReference type="EMBL" id="KEK22066.1"/>
    </source>
</evidence>
<protein>
    <submittedName>
        <fullName evidence="2">Uncharacterized protein</fullName>
    </submittedName>
</protein>
<comment type="caution">
    <text evidence="2">The sequence shown here is derived from an EMBL/GenBank/DDBJ whole genome shotgun (WGS) entry which is preliminary data.</text>
</comment>
<dbReference type="RefSeq" id="WP_033678258.1">
    <property type="nucleotide sequence ID" value="NZ_JOTM01000042.1"/>
</dbReference>
<dbReference type="AlphaFoldDB" id="A0A073K697"/>
<evidence type="ECO:0000313" key="3">
    <source>
        <dbReference type="Proteomes" id="UP000027778"/>
    </source>
</evidence>
<proteinExistence type="predicted"/>
<evidence type="ECO:0000256" key="1">
    <source>
        <dbReference type="SAM" id="SignalP"/>
    </source>
</evidence>
<keyword evidence="3" id="KW-1185">Reference proteome</keyword>
<feature type="signal peptide" evidence="1">
    <location>
        <begin position="1"/>
        <end position="26"/>
    </location>
</feature>
<feature type="chain" id="PRO_5038397590" evidence="1">
    <location>
        <begin position="27"/>
        <end position="186"/>
    </location>
</feature>
<dbReference type="EMBL" id="JOTM01000042">
    <property type="protein sequence ID" value="KEK22066.1"/>
    <property type="molecule type" value="Genomic_DNA"/>
</dbReference>